<dbReference type="PANTHER" id="PTHR43671">
    <property type="entry name" value="SERINE/THREONINE-PROTEIN KINASE NEK"/>
    <property type="match status" value="1"/>
</dbReference>
<evidence type="ECO:0000256" key="1">
    <source>
        <dbReference type="ARBA" id="ARBA00012513"/>
    </source>
</evidence>
<keyword evidence="2" id="KW-0808">Transferase</keyword>
<dbReference type="InterPro" id="IPR000719">
    <property type="entry name" value="Prot_kinase_dom"/>
</dbReference>
<reference evidence="6" key="1">
    <citation type="submission" date="2022-03" db="EMBL/GenBank/DDBJ databases">
        <authorList>
            <person name="Martin C."/>
        </authorList>
    </citation>
    <scope>NUCLEOTIDE SEQUENCE</scope>
</reference>
<dbReference type="InterPro" id="IPR011009">
    <property type="entry name" value="Kinase-like_dom_sf"/>
</dbReference>
<dbReference type="GO" id="GO:0005524">
    <property type="term" value="F:ATP binding"/>
    <property type="evidence" value="ECO:0007669"/>
    <property type="project" value="UniProtKB-KW"/>
</dbReference>
<dbReference type="PROSITE" id="PS50225">
    <property type="entry name" value="SOCS"/>
    <property type="match status" value="1"/>
</dbReference>
<proteinExistence type="predicted"/>
<protein>
    <recommendedName>
        <fullName evidence="1">non-specific serine/threonine protein kinase</fullName>
        <ecNumber evidence="1">2.7.11.1</ecNumber>
    </recommendedName>
</protein>
<gene>
    <name evidence="6" type="ORF">OFUS_LOCUS8887</name>
</gene>
<keyword evidence="5" id="KW-0067">ATP-binding</keyword>
<accession>A0A8J1UV77</accession>
<dbReference type="OrthoDB" id="10252634at2759"/>
<dbReference type="PROSITE" id="PS50011">
    <property type="entry name" value="PROTEIN_KINASE_DOM"/>
    <property type="match status" value="1"/>
</dbReference>
<organism evidence="6 7">
    <name type="scientific">Owenia fusiformis</name>
    <name type="common">Polychaete worm</name>
    <dbReference type="NCBI Taxonomy" id="6347"/>
    <lineage>
        <taxon>Eukaryota</taxon>
        <taxon>Metazoa</taxon>
        <taxon>Spiralia</taxon>
        <taxon>Lophotrochozoa</taxon>
        <taxon>Annelida</taxon>
        <taxon>Polychaeta</taxon>
        <taxon>Sedentaria</taxon>
        <taxon>Canalipalpata</taxon>
        <taxon>Sabellida</taxon>
        <taxon>Oweniida</taxon>
        <taxon>Oweniidae</taxon>
        <taxon>Owenia</taxon>
    </lineage>
</organism>
<dbReference type="AlphaFoldDB" id="A0A8J1UV77"/>
<evidence type="ECO:0000256" key="5">
    <source>
        <dbReference type="ARBA" id="ARBA00022840"/>
    </source>
</evidence>
<dbReference type="InterPro" id="IPR050660">
    <property type="entry name" value="NEK_Ser/Thr_kinase"/>
</dbReference>
<name>A0A8J1UV77_OWEFU</name>
<dbReference type="InterPro" id="IPR001496">
    <property type="entry name" value="SOCS_box"/>
</dbReference>
<evidence type="ECO:0000256" key="2">
    <source>
        <dbReference type="ARBA" id="ARBA00022679"/>
    </source>
</evidence>
<evidence type="ECO:0000256" key="4">
    <source>
        <dbReference type="ARBA" id="ARBA00022777"/>
    </source>
</evidence>
<evidence type="ECO:0000313" key="7">
    <source>
        <dbReference type="Proteomes" id="UP000749559"/>
    </source>
</evidence>
<keyword evidence="7" id="KW-1185">Reference proteome</keyword>
<dbReference type="SMART" id="SM00220">
    <property type="entry name" value="S_TKc"/>
    <property type="match status" value="1"/>
</dbReference>
<evidence type="ECO:0000256" key="3">
    <source>
        <dbReference type="ARBA" id="ARBA00022741"/>
    </source>
</evidence>
<dbReference type="SUPFAM" id="SSF56112">
    <property type="entry name" value="Protein kinase-like (PK-like)"/>
    <property type="match status" value="1"/>
</dbReference>
<comment type="caution">
    <text evidence="6">The sequence shown here is derived from an EMBL/GenBank/DDBJ whole genome shotgun (WGS) entry which is preliminary data.</text>
</comment>
<dbReference type="EC" id="2.7.11.1" evidence="1"/>
<dbReference type="Proteomes" id="UP000749559">
    <property type="component" value="Unassembled WGS sequence"/>
</dbReference>
<sequence>MGNLQSMAEAPEGGQNVHGAFQGLAALADAAMLNSNYNPITNEVESVTKQAKDNQPKSLEDICGSAVKQAVTIFRFSQICQLPLPGRVVDKLSQLCLENFRINPADLTNKHHRDKTFPAICLFDLSRIELRLINGPPNPDCVSFLTTFACNGINFEVHKEARRLDDMIHRVKTHFTFFTEEEIWFIALKLSQATKSCNSQSTIKPECVFSLPDNTLFLRFPSEPDQDTEIMSGVAFYEAPEVLMQQPQTEQSRMWSIGCILYEIAALEPAYYDREKTGNAMAPMMEITQGTLPPELERYSDDLKNLIKQCLIVNPETRPTLDHTIQFSKDKLKAIEMKSQ</sequence>
<keyword evidence="3" id="KW-0547">Nucleotide-binding</keyword>
<dbReference type="EMBL" id="CAIIXF020000004">
    <property type="protein sequence ID" value="CAH1782436.1"/>
    <property type="molecule type" value="Genomic_DNA"/>
</dbReference>
<evidence type="ECO:0000313" key="6">
    <source>
        <dbReference type="EMBL" id="CAH1782436.1"/>
    </source>
</evidence>
<dbReference type="Pfam" id="PF00069">
    <property type="entry name" value="Pkinase"/>
    <property type="match status" value="1"/>
</dbReference>
<dbReference type="GO" id="GO:0004674">
    <property type="term" value="F:protein serine/threonine kinase activity"/>
    <property type="evidence" value="ECO:0007669"/>
    <property type="project" value="UniProtKB-EC"/>
</dbReference>
<dbReference type="Gene3D" id="1.10.510.10">
    <property type="entry name" value="Transferase(Phosphotransferase) domain 1"/>
    <property type="match status" value="1"/>
</dbReference>
<dbReference type="PANTHER" id="PTHR43671:SF13">
    <property type="entry name" value="SERINE_THREONINE-PROTEIN KINASE NEK2"/>
    <property type="match status" value="1"/>
</dbReference>
<keyword evidence="4" id="KW-0418">Kinase</keyword>